<organism evidence="1">
    <name type="scientific">Salvia splendens</name>
    <name type="common">Scarlet sage</name>
    <dbReference type="NCBI Taxonomy" id="180675"/>
    <lineage>
        <taxon>Eukaryota</taxon>
        <taxon>Viridiplantae</taxon>
        <taxon>Streptophyta</taxon>
        <taxon>Embryophyta</taxon>
        <taxon>Tracheophyta</taxon>
        <taxon>Spermatophyta</taxon>
        <taxon>Magnoliopsida</taxon>
        <taxon>eudicotyledons</taxon>
        <taxon>Gunneridae</taxon>
        <taxon>Pentapetalae</taxon>
        <taxon>asterids</taxon>
        <taxon>lamiids</taxon>
        <taxon>Lamiales</taxon>
        <taxon>Lamiaceae</taxon>
        <taxon>Nepetoideae</taxon>
        <taxon>Mentheae</taxon>
        <taxon>Salviinae</taxon>
        <taxon>Salvia</taxon>
        <taxon>Salvia subgen. Calosphace</taxon>
        <taxon>core Calosphace</taxon>
    </lineage>
</organism>
<gene>
    <name evidence="1" type="ORF">SASPL_141316</name>
</gene>
<name>A0A8X8WS12_SALSN</name>
<reference evidence="1" key="1">
    <citation type="submission" date="2018-01" db="EMBL/GenBank/DDBJ databases">
        <authorList>
            <person name="Mao J.F."/>
        </authorList>
    </citation>
    <scope>NUCLEOTIDE SEQUENCE</scope>
    <source>
        <strain evidence="1">Huo1</strain>
        <tissue evidence="1">Leaf</tissue>
    </source>
</reference>
<dbReference type="Proteomes" id="UP000298416">
    <property type="component" value="Unassembled WGS sequence"/>
</dbReference>
<reference evidence="1" key="2">
    <citation type="submission" date="2020-08" db="EMBL/GenBank/DDBJ databases">
        <title>Plant Genome Project.</title>
        <authorList>
            <person name="Zhang R.-G."/>
        </authorList>
    </citation>
    <scope>NUCLEOTIDE SEQUENCE</scope>
    <source>
        <strain evidence="1">Huo1</strain>
        <tissue evidence="1">Leaf</tissue>
    </source>
</reference>
<dbReference type="Gene3D" id="2.170.270.10">
    <property type="entry name" value="SET domain"/>
    <property type="match status" value="1"/>
</dbReference>
<dbReference type="PANTHER" id="PTHR45747">
    <property type="entry name" value="HISTONE-LYSINE N-METHYLTRANSFERASE E(Z)"/>
    <property type="match status" value="1"/>
</dbReference>
<dbReference type="GO" id="GO:0046976">
    <property type="term" value="F:histone H3K27 methyltransferase activity"/>
    <property type="evidence" value="ECO:0007669"/>
    <property type="project" value="TreeGrafter"/>
</dbReference>
<dbReference type="AlphaFoldDB" id="A0A8X8WS12"/>
<protein>
    <recommendedName>
        <fullName evidence="3">SET domain-containing protein</fullName>
    </recommendedName>
</protein>
<comment type="caution">
    <text evidence="1">The sequence shown here is derived from an EMBL/GenBank/DDBJ whole genome shotgun (WGS) entry which is preliminary data.</text>
</comment>
<evidence type="ECO:0000313" key="2">
    <source>
        <dbReference type="Proteomes" id="UP000298416"/>
    </source>
</evidence>
<dbReference type="GO" id="GO:0031507">
    <property type="term" value="P:heterochromatin formation"/>
    <property type="evidence" value="ECO:0007669"/>
    <property type="project" value="TreeGrafter"/>
</dbReference>
<dbReference type="InterPro" id="IPR045318">
    <property type="entry name" value="EZH1/2-like"/>
</dbReference>
<dbReference type="GO" id="GO:0003682">
    <property type="term" value="F:chromatin binding"/>
    <property type="evidence" value="ECO:0007669"/>
    <property type="project" value="TreeGrafter"/>
</dbReference>
<dbReference type="PANTHER" id="PTHR45747:SF14">
    <property type="entry name" value="HISTONE-LYSINE N-METHYLTRANSFERASE EZA1"/>
    <property type="match status" value="1"/>
</dbReference>
<dbReference type="InterPro" id="IPR046341">
    <property type="entry name" value="SET_dom_sf"/>
</dbReference>
<sequence>MSLMHTVMLVAGDHRVGIYANEQIQAREEIFYDYRYGPDESPAWALKPTLSKRDVLPLPRGRAKKHKSG</sequence>
<proteinExistence type="predicted"/>
<dbReference type="EMBL" id="PNBA02000015">
    <property type="protein sequence ID" value="KAG6399831.1"/>
    <property type="molecule type" value="Genomic_DNA"/>
</dbReference>
<keyword evidence="2" id="KW-1185">Reference proteome</keyword>
<dbReference type="GO" id="GO:0005634">
    <property type="term" value="C:nucleus"/>
    <property type="evidence" value="ECO:0007669"/>
    <property type="project" value="TreeGrafter"/>
</dbReference>
<evidence type="ECO:0008006" key="3">
    <source>
        <dbReference type="Google" id="ProtNLM"/>
    </source>
</evidence>
<dbReference type="SUPFAM" id="SSF82199">
    <property type="entry name" value="SET domain"/>
    <property type="match status" value="1"/>
</dbReference>
<accession>A0A8X8WS12</accession>
<evidence type="ECO:0000313" key="1">
    <source>
        <dbReference type="EMBL" id="KAG6399831.1"/>
    </source>
</evidence>